<evidence type="ECO:0000256" key="4">
    <source>
        <dbReference type="ARBA" id="ARBA00022729"/>
    </source>
</evidence>
<feature type="signal peptide" evidence="6">
    <location>
        <begin position="1"/>
        <end position="27"/>
    </location>
</feature>
<evidence type="ECO:0000313" key="9">
    <source>
        <dbReference type="Proteomes" id="UP001396334"/>
    </source>
</evidence>
<feature type="domain" description="DUF642" evidence="7">
    <location>
        <begin position="222"/>
        <end position="365"/>
    </location>
</feature>
<dbReference type="Proteomes" id="UP001396334">
    <property type="component" value="Unassembled WGS sequence"/>
</dbReference>
<evidence type="ECO:0000256" key="3">
    <source>
        <dbReference type="ARBA" id="ARBA00022525"/>
    </source>
</evidence>
<keyword evidence="5" id="KW-0325">Glycoprotein</keyword>
<protein>
    <recommendedName>
        <fullName evidence="7">DUF642 domain-containing protein</fullName>
    </recommendedName>
</protein>
<dbReference type="Pfam" id="PF04862">
    <property type="entry name" value="DUF642"/>
    <property type="match status" value="2"/>
</dbReference>
<feature type="chain" id="PRO_5046381454" description="DUF642 domain-containing protein" evidence="6">
    <location>
        <begin position="28"/>
        <end position="445"/>
    </location>
</feature>
<keyword evidence="2" id="KW-0134">Cell wall</keyword>
<dbReference type="InterPro" id="IPR008979">
    <property type="entry name" value="Galactose-bd-like_sf"/>
</dbReference>
<dbReference type="InterPro" id="IPR006946">
    <property type="entry name" value="DGR2-like_dom"/>
</dbReference>
<dbReference type="SUPFAM" id="SSF49785">
    <property type="entry name" value="Galactose-binding domain-like"/>
    <property type="match status" value="1"/>
</dbReference>
<feature type="domain" description="DUF642" evidence="7">
    <location>
        <begin position="30"/>
        <end position="187"/>
    </location>
</feature>
<dbReference type="EMBL" id="JBBPBN010000001">
    <property type="protein sequence ID" value="KAK9047637.1"/>
    <property type="molecule type" value="Genomic_DNA"/>
</dbReference>
<organism evidence="8 9">
    <name type="scientific">Hibiscus sabdariffa</name>
    <name type="common">roselle</name>
    <dbReference type="NCBI Taxonomy" id="183260"/>
    <lineage>
        <taxon>Eukaryota</taxon>
        <taxon>Viridiplantae</taxon>
        <taxon>Streptophyta</taxon>
        <taxon>Embryophyta</taxon>
        <taxon>Tracheophyta</taxon>
        <taxon>Spermatophyta</taxon>
        <taxon>Magnoliopsida</taxon>
        <taxon>eudicotyledons</taxon>
        <taxon>Gunneridae</taxon>
        <taxon>Pentapetalae</taxon>
        <taxon>rosids</taxon>
        <taxon>malvids</taxon>
        <taxon>Malvales</taxon>
        <taxon>Malvaceae</taxon>
        <taxon>Malvoideae</taxon>
        <taxon>Hibiscus</taxon>
    </lineage>
</organism>
<proteinExistence type="predicted"/>
<evidence type="ECO:0000256" key="1">
    <source>
        <dbReference type="ARBA" id="ARBA00004191"/>
    </source>
</evidence>
<dbReference type="InterPro" id="IPR052437">
    <property type="entry name" value="Pectin_Meth_Modulator"/>
</dbReference>
<comment type="caution">
    <text evidence="8">The sequence shown here is derived from an EMBL/GenBank/DDBJ whole genome shotgun (WGS) entry which is preliminary data.</text>
</comment>
<dbReference type="Gene3D" id="2.60.120.260">
    <property type="entry name" value="Galactose-binding domain-like"/>
    <property type="match status" value="2"/>
</dbReference>
<gene>
    <name evidence="8" type="ORF">V6N11_053476</name>
</gene>
<accession>A0ABR2UD66</accession>
<evidence type="ECO:0000256" key="6">
    <source>
        <dbReference type="SAM" id="SignalP"/>
    </source>
</evidence>
<keyword evidence="3" id="KW-0964">Secreted</keyword>
<evidence type="ECO:0000256" key="2">
    <source>
        <dbReference type="ARBA" id="ARBA00022512"/>
    </source>
</evidence>
<name>A0ABR2UD66_9ROSI</name>
<comment type="subcellular location">
    <subcellularLocation>
        <location evidence="1">Secreted</location>
        <location evidence="1">Cell wall</location>
    </subcellularLocation>
</comment>
<evidence type="ECO:0000256" key="5">
    <source>
        <dbReference type="ARBA" id="ARBA00023180"/>
    </source>
</evidence>
<dbReference type="PANTHER" id="PTHR31265">
    <property type="entry name" value="OS02G0527500 PROTEIN-RELATED"/>
    <property type="match status" value="1"/>
</dbReference>
<reference evidence="8 9" key="1">
    <citation type="journal article" date="2024" name="G3 (Bethesda)">
        <title>Genome assembly of Hibiscus sabdariffa L. provides insights into metabolisms of medicinal natural products.</title>
        <authorList>
            <person name="Kim T."/>
        </authorList>
    </citation>
    <scope>NUCLEOTIDE SEQUENCE [LARGE SCALE GENOMIC DNA]</scope>
    <source>
        <strain evidence="8">TK-2024</strain>
        <tissue evidence="8">Old leaves</tissue>
    </source>
</reference>
<evidence type="ECO:0000313" key="8">
    <source>
        <dbReference type="EMBL" id="KAK9047637.1"/>
    </source>
</evidence>
<keyword evidence="9" id="KW-1185">Reference proteome</keyword>
<evidence type="ECO:0000259" key="7">
    <source>
        <dbReference type="Pfam" id="PF04862"/>
    </source>
</evidence>
<sequence length="445" mass="49184">MAESCVRSKRLFLFVLIFARFSTQTLAEDGLVANGDFETRPTNGFPSEAISDGPTEIPSWRTRGRVELVSSGDKVSGGMLLIVPRGSKAVRLGNDAEISQELTVEKGSAYAVTFSAARTCAQLESLNVSVPPSSQTVDLQTLYNVQGWDPYSISFEAEEDKVPLIFRNTGMEDDPECGPIIDDIAIKKLVIPDKPKENAVVNSGFEFGPWMFQNVSLGVLLPTNLDEETSPLPGWMVESNRAVRYIDSNHYAVPEGKRAVELVSGKEGIISQMVETKPDKLYSLTFSLGHARDKCKEPLAVMAFAGDQAQNFHYTPDSNSTFQVASVNFTAKAERTRIAFYSVYYNTRTDDMSSLCGPVVDDVRVWFSRSSRNEVRVLLGLGLALGAYLLRKKEVRGEKSKEKEEIPSPPSAEDRKEELVLIGRTNILLSQSLEKKINHIQSHGI</sequence>
<dbReference type="PANTHER" id="PTHR31265:SF1">
    <property type="entry name" value="OS01G0756600 PROTEIN"/>
    <property type="match status" value="1"/>
</dbReference>
<keyword evidence="4 6" id="KW-0732">Signal</keyword>